<keyword evidence="1" id="KW-0472">Membrane</keyword>
<feature type="transmembrane region" description="Helical" evidence="1">
    <location>
        <begin position="148"/>
        <end position="166"/>
    </location>
</feature>
<reference evidence="3" key="2">
    <citation type="submission" date="2020-09" db="EMBL/GenBank/DDBJ databases">
        <authorList>
            <person name="Sun Q."/>
            <person name="Ohkuma M."/>
        </authorList>
    </citation>
    <scope>NUCLEOTIDE SEQUENCE</scope>
    <source>
        <strain evidence="3">JCM 4369</strain>
    </source>
</reference>
<feature type="transmembrane region" description="Helical" evidence="1">
    <location>
        <begin position="49"/>
        <end position="67"/>
    </location>
</feature>
<comment type="caution">
    <text evidence="3">The sequence shown here is derived from an EMBL/GenBank/DDBJ whole genome shotgun (WGS) entry which is preliminary data.</text>
</comment>
<gene>
    <name evidence="3" type="ORF">GCM10010260_02310</name>
</gene>
<evidence type="ECO:0000313" key="4">
    <source>
        <dbReference type="Proteomes" id="UP000618795"/>
    </source>
</evidence>
<feature type="transmembrane region" description="Helical" evidence="1">
    <location>
        <begin position="178"/>
        <end position="198"/>
    </location>
</feature>
<accession>A0A918I4J3</accession>
<keyword evidence="1" id="KW-0812">Transmembrane</keyword>
<evidence type="ECO:0000313" key="3">
    <source>
        <dbReference type="EMBL" id="GGU74033.1"/>
    </source>
</evidence>
<feature type="domain" description="VanZ-like" evidence="2">
    <location>
        <begin position="90"/>
        <end position="159"/>
    </location>
</feature>
<dbReference type="InterPro" id="IPR006976">
    <property type="entry name" value="VanZ-like"/>
</dbReference>
<feature type="transmembrane region" description="Helical" evidence="1">
    <location>
        <begin position="18"/>
        <end position="37"/>
    </location>
</feature>
<organism evidence="3 4">
    <name type="scientific">Streptomyces filipinensis</name>
    <dbReference type="NCBI Taxonomy" id="66887"/>
    <lineage>
        <taxon>Bacteria</taxon>
        <taxon>Bacillati</taxon>
        <taxon>Actinomycetota</taxon>
        <taxon>Actinomycetes</taxon>
        <taxon>Kitasatosporales</taxon>
        <taxon>Streptomycetaceae</taxon>
        <taxon>Streptomyces</taxon>
    </lineage>
</organism>
<sequence length="454" mass="48071">MASGDGARVFDAVFGDDIGFLAGLTAVAVVAGALAWALARRRRAAHPGWWAPLACCLTGVLGVTLALRGGEAGRAECVINHEITEPLYTTQGLWNLAMFVPLGLFGVLALRRPLPVLAGVLALPFVIELTQALAPFASGVCDSADVEMNAGGGVVGVAAGLVWSRGRVAWRAWAAPTVAVTAVLAVLGAVVCGSAVTLDHVDGSTVRDAHGDERVAAERAVRQAFGDRYRVGAVRVRPGLDGYSGSMSVQFAGGFPAELMWPGGRRLTVDFESTGHPKEAAFAVPGAATPRSTADAYRIARTYMRAHYPWADSAPWHATRAVDDPAGWVTSWRYKERGVEMPRSLDVRLDRAGHVTGLQVDLGPTHVPLPAHLLSARQAERLVREQEEKGQTDTTGLRIHAGPLTTERTKGDTGPWRAIWSVVVADTPCASAADGIDCEPSTWRLDARTGEEVG</sequence>
<evidence type="ECO:0000256" key="1">
    <source>
        <dbReference type="SAM" id="Phobius"/>
    </source>
</evidence>
<keyword evidence="1" id="KW-1133">Transmembrane helix</keyword>
<keyword evidence="4" id="KW-1185">Reference proteome</keyword>
<proteinExistence type="predicted"/>
<name>A0A918I4J3_9ACTN</name>
<dbReference type="EMBL" id="BMTD01000001">
    <property type="protein sequence ID" value="GGU74033.1"/>
    <property type="molecule type" value="Genomic_DNA"/>
</dbReference>
<feature type="transmembrane region" description="Helical" evidence="1">
    <location>
        <begin position="92"/>
        <end position="110"/>
    </location>
</feature>
<reference evidence="3" key="1">
    <citation type="journal article" date="2014" name="Int. J. Syst. Evol. Microbiol.">
        <title>Complete genome sequence of Corynebacterium casei LMG S-19264T (=DSM 44701T), isolated from a smear-ripened cheese.</title>
        <authorList>
            <consortium name="US DOE Joint Genome Institute (JGI-PGF)"/>
            <person name="Walter F."/>
            <person name="Albersmeier A."/>
            <person name="Kalinowski J."/>
            <person name="Ruckert C."/>
        </authorList>
    </citation>
    <scope>NUCLEOTIDE SEQUENCE</scope>
    <source>
        <strain evidence="3">JCM 4369</strain>
    </source>
</reference>
<dbReference type="Pfam" id="PF04892">
    <property type="entry name" value="VanZ"/>
    <property type="match status" value="1"/>
</dbReference>
<dbReference type="Proteomes" id="UP000618795">
    <property type="component" value="Unassembled WGS sequence"/>
</dbReference>
<evidence type="ECO:0000259" key="2">
    <source>
        <dbReference type="Pfam" id="PF04892"/>
    </source>
</evidence>
<dbReference type="AlphaFoldDB" id="A0A918I4J3"/>
<feature type="transmembrane region" description="Helical" evidence="1">
    <location>
        <begin position="117"/>
        <end position="136"/>
    </location>
</feature>
<protein>
    <recommendedName>
        <fullName evidence="2">VanZ-like domain-containing protein</fullName>
    </recommendedName>
</protein>